<accession>A0A9Q0ES08</accession>
<feature type="domain" description="Ret cadherin like" evidence="4">
    <location>
        <begin position="34"/>
        <end position="109"/>
    </location>
</feature>
<dbReference type="Proteomes" id="UP001148018">
    <property type="component" value="Unassembled WGS sequence"/>
</dbReference>
<keyword evidence="3" id="KW-0732">Signal</keyword>
<comment type="caution">
    <text evidence="5">The sequence shown here is derived from an EMBL/GenBank/DDBJ whole genome shotgun (WGS) entry which is preliminary data.</text>
</comment>
<dbReference type="GO" id="GO:0005509">
    <property type="term" value="F:calcium ion binding"/>
    <property type="evidence" value="ECO:0007669"/>
    <property type="project" value="InterPro"/>
</dbReference>
<dbReference type="SUPFAM" id="SSF49313">
    <property type="entry name" value="Cadherin-like"/>
    <property type="match status" value="1"/>
</dbReference>
<evidence type="ECO:0000256" key="1">
    <source>
        <dbReference type="ARBA" id="ARBA00004370"/>
    </source>
</evidence>
<dbReference type="Gene3D" id="2.60.40.60">
    <property type="entry name" value="Cadherins"/>
    <property type="match status" value="1"/>
</dbReference>
<dbReference type="InterPro" id="IPR041163">
    <property type="entry name" value="Ret_CLD1"/>
</dbReference>
<dbReference type="InterPro" id="IPR015919">
    <property type="entry name" value="Cadherin-like_sf"/>
</dbReference>
<dbReference type="OrthoDB" id="3256376at2759"/>
<dbReference type="AlphaFoldDB" id="A0A9Q0ES08"/>
<dbReference type="GO" id="GO:0016020">
    <property type="term" value="C:membrane"/>
    <property type="evidence" value="ECO:0007669"/>
    <property type="project" value="UniProtKB-SubCell"/>
</dbReference>
<evidence type="ECO:0000313" key="5">
    <source>
        <dbReference type="EMBL" id="KAJ3610608.1"/>
    </source>
</evidence>
<reference evidence="5" key="1">
    <citation type="submission" date="2022-07" db="EMBL/GenBank/DDBJ databases">
        <title>Chromosome-level genome of Muraenolepis orangiensis.</title>
        <authorList>
            <person name="Kim J."/>
        </authorList>
    </citation>
    <scope>NUCLEOTIDE SEQUENCE</scope>
    <source>
        <strain evidence="5">KU_S4_2022</strain>
        <tissue evidence="5">Muscle</tissue>
    </source>
</reference>
<sequence length="109" mass="12202">MGPTRGFPRGNILLVLLLWCGEPISSTHPGSNGLYFPQNEYSETVYLGQPAGSPVLQVHAMPDTATERPHFYLCTTLEPPLYSNWFHLDVSTGVLYMNRTLEESDFAQL</sequence>
<feature type="non-terminal residue" evidence="5">
    <location>
        <position position="1"/>
    </location>
</feature>
<feature type="chain" id="PRO_5040247742" description="Ret cadherin like domain-containing protein" evidence="3">
    <location>
        <begin position="27"/>
        <end position="109"/>
    </location>
</feature>
<gene>
    <name evidence="5" type="ORF">NHX12_022700</name>
</gene>
<dbReference type="EMBL" id="JANIIK010000038">
    <property type="protein sequence ID" value="KAJ3610608.1"/>
    <property type="molecule type" value="Genomic_DNA"/>
</dbReference>
<evidence type="ECO:0000256" key="3">
    <source>
        <dbReference type="SAM" id="SignalP"/>
    </source>
</evidence>
<evidence type="ECO:0000259" key="4">
    <source>
        <dbReference type="Pfam" id="PF17756"/>
    </source>
</evidence>
<keyword evidence="2" id="KW-0472">Membrane</keyword>
<name>A0A9Q0ES08_9TELE</name>
<dbReference type="CDD" id="cd11304">
    <property type="entry name" value="Cadherin_repeat"/>
    <property type="match status" value="1"/>
</dbReference>
<evidence type="ECO:0000256" key="2">
    <source>
        <dbReference type="ARBA" id="ARBA00023136"/>
    </source>
</evidence>
<proteinExistence type="predicted"/>
<organism evidence="5 6">
    <name type="scientific">Muraenolepis orangiensis</name>
    <name type="common">Patagonian moray cod</name>
    <dbReference type="NCBI Taxonomy" id="630683"/>
    <lineage>
        <taxon>Eukaryota</taxon>
        <taxon>Metazoa</taxon>
        <taxon>Chordata</taxon>
        <taxon>Craniata</taxon>
        <taxon>Vertebrata</taxon>
        <taxon>Euteleostomi</taxon>
        <taxon>Actinopterygii</taxon>
        <taxon>Neopterygii</taxon>
        <taxon>Teleostei</taxon>
        <taxon>Neoteleostei</taxon>
        <taxon>Acanthomorphata</taxon>
        <taxon>Zeiogadaria</taxon>
        <taxon>Gadariae</taxon>
        <taxon>Gadiformes</taxon>
        <taxon>Muraenolepidoidei</taxon>
        <taxon>Muraenolepididae</taxon>
        <taxon>Muraenolepis</taxon>
    </lineage>
</organism>
<comment type="subcellular location">
    <subcellularLocation>
        <location evidence="1">Membrane</location>
    </subcellularLocation>
</comment>
<dbReference type="Pfam" id="PF17756">
    <property type="entry name" value="RET_CLD1"/>
    <property type="match status" value="1"/>
</dbReference>
<evidence type="ECO:0000313" key="6">
    <source>
        <dbReference type="Proteomes" id="UP001148018"/>
    </source>
</evidence>
<keyword evidence="6" id="KW-1185">Reference proteome</keyword>
<protein>
    <recommendedName>
        <fullName evidence="4">Ret cadherin like domain-containing protein</fullName>
    </recommendedName>
</protein>
<feature type="signal peptide" evidence="3">
    <location>
        <begin position="1"/>
        <end position="26"/>
    </location>
</feature>